<evidence type="ECO:0000256" key="16">
    <source>
        <dbReference type="ARBA" id="ARBA00051585"/>
    </source>
</evidence>
<comment type="subcellular location">
    <subcellularLocation>
        <location evidence="3">Cell membrane</location>
        <topology evidence="3">Multi-pass membrane protein</topology>
    </subcellularLocation>
    <subcellularLocation>
        <location evidence="1">Lipid droplet</location>
    </subcellularLocation>
    <subcellularLocation>
        <location evidence="2">Peroxisome membrane</location>
        <topology evidence="2">Multi-pass membrane protein</topology>
    </subcellularLocation>
</comment>
<name>A0A8H3HWS0_9LECA</name>
<evidence type="ECO:0000313" key="24">
    <source>
        <dbReference type="Proteomes" id="UP000664203"/>
    </source>
</evidence>
<dbReference type="PANTHER" id="PTHR43107:SF15">
    <property type="entry name" value="FATTY ACID TRANSPORT PROTEIN 3, ISOFORM A"/>
    <property type="match status" value="1"/>
</dbReference>
<reference evidence="23" key="1">
    <citation type="submission" date="2021-03" db="EMBL/GenBank/DDBJ databases">
        <authorList>
            <person name="Tagirdzhanova G."/>
        </authorList>
    </citation>
    <scope>NUCLEOTIDE SEQUENCE</scope>
</reference>
<comment type="caution">
    <text evidence="23">The sequence shown here is derived from an EMBL/GenBank/DDBJ whole genome shotgun (WGS) entry which is preliminary data.</text>
</comment>
<keyword evidence="7" id="KW-0436">Ligase</keyword>
<keyword evidence="20" id="KW-0732">Signal</keyword>
<protein>
    <recommendedName>
        <fullName evidence="18">Very long-chain fatty acid transport protein</fullName>
    </recommendedName>
    <alternativeName>
        <fullName evidence="19">Very-long-chain acyl-CoA synthetase</fullName>
    </alternativeName>
</protein>
<dbReference type="GO" id="GO:0004467">
    <property type="term" value="F:long-chain fatty acid-CoA ligase activity"/>
    <property type="evidence" value="ECO:0007669"/>
    <property type="project" value="TreeGrafter"/>
</dbReference>
<feature type="chain" id="PRO_5034620269" description="Very long-chain fatty acid transport protein" evidence="20">
    <location>
        <begin position="17"/>
        <end position="638"/>
    </location>
</feature>
<dbReference type="SUPFAM" id="SSF56801">
    <property type="entry name" value="Acetyl-CoA synthetase-like"/>
    <property type="match status" value="1"/>
</dbReference>
<dbReference type="Gene3D" id="3.30.300.30">
    <property type="match status" value="1"/>
</dbReference>
<comment type="similarity">
    <text evidence="4">Belongs to the ATP-dependent AMP-binding enzyme family.</text>
</comment>
<evidence type="ECO:0000256" key="3">
    <source>
        <dbReference type="ARBA" id="ARBA00004651"/>
    </source>
</evidence>
<evidence type="ECO:0000256" key="14">
    <source>
        <dbReference type="ARBA" id="ARBA00023136"/>
    </source>
</evidence>
<keyword evidence="10" id="KW-0547">Nucleotide-binding</keyword>
<evidence type="ECO:0000256" key="2">
    <source>
        <dbReference type="ARBA" id="ARBA00004585"/>
    </source>
</evidence>
<dbReference type="GO" id="GO:0005524">
    <property type="term" value="F:ATP binding"/>
    <property type="evidence" value="ECO:0007669"/>
    <property type="project" value="UniProtKB-KW"/>
</dbReference>
<evidence type="ECO:0000256" key="8">
    <source>
        <dbReference type="ARBA" id="ARBA00022677"/>
    </source>
</evidence>
<keyword evidence="14" id="KW-0472">Membrane</keyword>
<evidence type="ECO:0000256" key="17">
    <source>
        <dbReference type="ARBA" id="ARBA00060276"/>
    </source>
</evidence>
<dbReference type="PANTHER" id="PTHR43107">
    <property type="entry name" value="LONG-CHAIN FATTY ACID TRANSPORT PROTEIN"/>
    <property type="match status" value="1"/>
</dbReference>
<evidence type="ECO:0000256" key="19">
    <source>
        <dbReference type="ARBA" id="ARBA00078285"/>
    </source>
</evidence>
<keyword evidence="5" id="KW-0813">Transport</keyword>
<dbReference type="InterPro" id="IPR045851">
    <property type="entry name" value="AMP-bd_C_sf"/>
</dbReference>
<evidence type="ECO:0000256" key="13">
    <source>
        <dbReference type="ARBA" id="ARBA00023055"/>
    </source>
</evidence>
<dbReference type="GO" id="GO:0009898">
    <property type="term" value="C:cytoplasmic side of plasma membrane"/>
    <property type="evidence" value="ECO:0007669"/>
    <property type="project" value="TreeGrafter"/>
</dbReference>
<evidence type="ECO:0000256" key="15">
    <source>
        <dbReference type="ARBA" id="ARBA00023140"/>
    </source>
</evidence>
<dbReference type="OrthoDB" id="10253869at2759"/>
<keyword evidence="12" id="KW-1133">Transmembrane helix</keyword>
<keyword evidence="11" id="KW-0067">ATP-binding</keyword>
<dbReference type="Proteomes" id="UP000664203">
    <property type="component" value="Unassembled WGS sequence"/>
</dbReference>
<dbReference type="EMBL" id="CAJPDR010000012">
    <property type="protein sequence ID" value="CAF9905632.1"/>
    <property type="molecule type" value="Genomic_DNA"/>
</dbReference>
<keyword evidence="9" id="KW-0812">Transmembrane</keyword>
<feature type="signal peptide" evidence="20">
    <location>
        <begin position="1"/>
        <end position="16"/>
    </location>
</feature>
<evidence type="ECO:0000256" key="12">
    <source>
        <dbReference type="ARBA" id="ARBA00022989"/>
    </source>
</evidence>
<evidence type="ECO:0000259" key="22">
    <source>
        <dbReference type="Pfam" id="PF13193"/>
    </source>
</evidence>
<keyword evidence="13" id="KW-0445">Lipid transport</keyword>
<dbReference type="InterPro" id="IPR000873">
    <property type="entry name" value="AMP-dep_synth/lig_dom"/>
</dbReference>
<evidence type="ECO:0000256" key="6">
    <source>
        <dbReference type="ARBA" id="ARBA00022475"/>
    </source>
</evidence>
<feature type="domain" description="AMP-binding enzyme C-terminal" evidence="22">
    <location>
        <begin position="513"/>
        <end position="591"/>
    </location>
</feature>
<evidence type="ECO:0000256" key="4">
    <source>
        <dbReference type="ARBA" id="ARBA00006432"/>
    </source>
</evidence>
<dbReference type="GO" id="GO:0044539">
    <property type="term" value="P:long-chain fatty acid import into cell"/>
    <property type="evidence" value="ECO:0007669"/>
    <property type="project" value="TreeGrafter"/>
</dbReference>
<keyword evidence="6" id="KW-1003">Cell membrane</keyword>
<proteinExistence type="inferred from homology"/>
<evidence type="ECO:0000256" key="7">
    <source>
        <dbReference type="ARBA" id="ARBA00022598"/>
    </source>
</evidence>
<evidence type="ECO:0000259" key="21">
    <source>
        <dbReference type="Pfam" id="PF00501"/>
    </source>
</evidence>
<evidence type="ECO:0000313" key="23">
    <source>
        <dbReference type="EMBL" id="CAF9905632.1"/>
    </source>
</evidence>
<evidence type="ECO:0000256" key="9">
    <source>
        <dbReference type="ARBA" id="ARBA00022692"/>
    </source>
</evidence>
<dbReference type="Pfam" id="PF13193">
    <property type="entry name" value="AMP-binding_C"/>
    <property type="match status" value="1"/>
</dbReference>
<evidence type="ECO:0000256" key="5">
    <source>
        <dbReference type="ARBA" id="ARBA00022448"/>
    </source>
</evidence>
<sequence length="638" mass="71355">MAISLAIAGPAVLAGAAWLNAKTQFSYDLRLIRALGNAQVQVARGEKSDRLNPFYNLEQHATTKSTSNRAFLMYEGQTWTYREAHEIVLKYGTWLKTRHGIVPREVVAMDFMNSPVFIFLWLGIWSLGAIPAFINYNLTGDPLLHSVKTSTARVLFVDQEIRPRFTKDITDTLDSAKARDGIGPVETVFFDATLEEEIMGTEAIREPDSSRSAVRLDMAMLIFTSGTTGLPKPANVTWQKIIMGTGFMLSWFGLTKSDRFYTCMPLYHSSAAIFALCTSMVKGSTLVLGHRFSTRTFWNEVRQHDATAIQYVGETCRYLLAAEPQYDPVTGENLDRVNNVTKAFGNGLRPDVWDRFKERFGIDTIGEFYASTEGVSATWNLSSNKFSSGAIGRHGSLASAIVKNQLAIVEVDWTTELPLRDPLNHNFCRQVRTGESGELIFKVNPADIHSDFQGYFNNPSATESKIFRNVLVEGDAYCRSGDVLRWDSEGRWWFCDRIGDTFRWKSENVSTAEVSSVLGTHPSIHEANVYGVEIPNHDGRAGCAAILFGTEDVSEGLLDSVARHAQSNLAKYAVPPFLRIVSGHQTTGNNKQLKAVLRDEGISPEKTGDDRIYWLKGGRYERFGKREWEVLSQGRVKL</sequence>
<keyword evidence="8" id="KW-0551">Lipid droplet</keyword>
<accession>A0A8H3HWS0</accession>
<gene>
    <name evidence="23" type="ORF">ALECFALPRED_001061</name>
</gene>
<evidence type="ECO:0000256" key="10">
    <source>
        <dbReference type="ARBA" id="ARBA00022741"/>
    </source>
</evidence>
<evidence type="ECO:0000256" key="20">
    <source>
        <dbReference type="SAM" id="SignalP"/>
    </source>
</evidence>
<feature type="domain" description="AMP-dependent synthetase/ligase" evidence="21">
    <location>
        <begin position="64"/>
        <end position="409"/>
    </location>
</feature>
<dbReference type="GO" id="GO:0005811">
    <property type="term" value="C:lipid droplet"/>
    <property type="evidence" value="ECO:0007669"/>
    <property type="project" value="UniProtKB-SubCell"/>
</dbReference>
<evidence type="ECO:0000256" key="18">
    <source>
        <dbReference type="ARBA" id="ARBA00068795"/>
    </source>
</evidence>
<organism evidence="23 24">
    <name type="scientific">Alectoria fallacina</name>
    <dbReference type="NCBI Taxonomy" id="1903189"/>
    <lineage>
        <taxon>Eukaryota</taxon>
        <taxon>Fungi</taxon>
        <taxon>Dikarya</taxon>
        <taxon>Ascomycota</taxon>
        <taxon>Pezizomycotina</taxon>
        <taxon>Lecanoromycetes</taxon>
        <taxon>OSLEUM clade</taxon>
        <taxon>Lecanoromycetidae</taxon>
        <taxon>Lecanorales</taxon>
        <taxon>Lecanorineae</taxon>
        <taxon>Parmeliaceae</taxon>
        <taxon>Alectoria</taxon>
    </lineage>
</organism>
<dbReference type="GO" id="GO:0005778">
    <property type="term" value="C:peroxisomal membrane"/>
    <property type="evidence" value="ECO:0007669"/>
    <property type="project" value="UniProtKB-SubCell"/>
</dbReference>
<comment type="function">
    <text evidence="17">Acyl-CoA synthetase required for both the import of long chain fatty acids (LCFAs) (C14-C18) and the activation very long chain fatty acids (VLCFAs) (C20-C26) by esterification of the fatty acids into metabolically active CoA-thioesters for subsequent degradation or incorporation into phospholipids. The transport and fatty acyl-CoA synthetase activities are genetically separable and are thus independent activities. Esterifies VLCFAs in the peroxisome matrix. The VLCFAs are actively transported into peroxisomes by a PXA1-PXA2 heterodimeric transporter in the peroxisomal membrane.</text>
</comment>
<dbReference type="GO" id="GO:0005324">
    <property type="term" value="F:long-chain fatty acid transmembrane transporter activity"/>
    <property type="evidence" value="ECO:0007669"/>
    <property type="project" value="TreeGrafter"/>
</dbReference>
<dbReference type="FunFam" id="3.30.300.30:FF:000020">
    <property type="entry name" value="Long-chain fatty acid transporter"/>
    <property type="match status" value="1"/>
</dbReference>
<evidence type="ECO:0000256" key="11">
    <source>
        <dbReference type="ARBA" id="ARBA00022840"/>
    </source>
</evidence>
<comment type="catalytic activity">
    <reaction evidence="16">
        <text>a very long-chain fatty acid + ATP + CoA = a very long-chain fatty acyl-CoA + AMP + diphosphate</text>
        <dbReference type="Rhea" id="RHEA:54536"/>
        <dbReference type="ChEBI" id="CHEBI:30616"/>
        <dbReference type="ChEBI" id="CHEBI:33019"/>
        <dbReference type="ChEBI" id="CHEBI:57287"/>
        <dbReference type="ChEBI" id="CHEBI:58950"/>
        <dbReference type="ChEBI" id="CHEBI:138261"/>
        <dbReference type="ChEBI" id="CHEBI:456215"/>
    </reaction>
</comment>
<dbReference type="InterPro" id="IPR025110">
    <property type="entry name" value="AMP-bd_C"/>
</dbReference>
<dbReference type="Pfam" id="PF00501">
    <property type="entry name" value="AMP-binding"/>
    <property type="match status" value="1"/>
</dbReference>
<dbReference type="InterPro" id="IPR020845">
    <property type="entry name" value="AMP-binding_CS"/>
</dbReference>
<dbReference type="PROSITE" id="PS00455">
    <property type="entry name" value="AMP_BINDING"/>
    <property type="match status" value="1"/>
</dbReference>
<dbReference type="AlphaFoldDB" id="A0A8H3HWS0"/>
<keyword evidence="24" id="KW-1185">Reference proteome</keyword>
<dbReference type="InterPro" id="IPR042099">
    <property type="entry name" value="ANL_N_sf"/>
</dbReference>
<evidence type="ECO:0000256" key="1">
    <source>
        <dbReference type="ARBA" id="ARBA00004502"/>
    </source>
</evidence>
<keyword evidence="15" id="KW-0576">Peroxisome</keyword>
<dbReference type="Gene3D" id="3.40.50.12780">
    <property type="entry name" value="N-terminal domain of ligase-like"/>
    <property type="match status" value="1"/>
</dbReference>
<dbReference type="FunFam" id="3.40.50.12780:FF:000019">
    <property type="entry name" value="Long-chain fatty acid transporter"/>
    <property type="match status" value="1"/>
</dbReference>